<evidence type="ECO:0000313" key="1">
    <source>
        <dbReference type="EMBL" id="GIY72868.1"/>
    </source>
</evidence>
<protein>
    <submittedName>
        <fullName evidence="1">Uncharacterized protein</fullName>
    </submittedName>
</protein>
<gene>
    <name evidence="1" type="ORF">CDAR_305901</name>
</gene>
<dbReference type="Proteomes" id="UP001054837">
    <property type="component" value="Unassembled WGS sequence"/>
</dbReference>
<comment type="caution">
    <text evidence="1">The sequence shown here is derived from an EMBL/GenBank/DDBJ whole genome shotgun (WGS) entry which is preliminary data.</text>
</comment>
<keyword evidence="2" id="KW-1185">Reference proteome</keyword>
<sequence length="120" mass="13726">MRRCDSDRHAVYKFGPRWHDGRRDVLFLATVTQQHSSLPGFKPQNTIRLNSEIGGGPSIDPQQRSLLLTSTVICSRINVCPIDKNKQKNSSMHHIFAAEPLSLCKRDVGPHNNRDFIREY</sequence>
<dbReference type="AlphaFoldDB" id="A0AAV4VS86"/>
<name>A0AAV4VS86_9ARAC</name>
<proteinExistence type="predicted"/>
<reference evidence="1 2" key="1">
    <citation type="submission" date="2021-06" db="EMBL/GenBank/DDBJ databases">
        <title>Caerostris darwini draft genome.</title>
        <authorList>
            <person name="Kono N."/>
            <person name="Arakawa K."/>
        </authorList>
    </citation>
    <scope>NUCLEOTIDE SEQUENCE [LARGE SCALE GENOMIC DNA]</scope>
</reference>
<dbReference type="EMBL" id="BPLQ01013528">
    <property type="protein sequence ID" value="GIY72868.1"/>
    <property type="molecule type" value="Genomic_DNA"/>
</dbReference>
<evidence type="ECO:0000313" key="2">
    <source>
        <dbReference type="Proteomes" id="UP001054837"/>
    </source>
</evidence>
<accession>A0AAV4VS86</accession>
<organism evidence="1 2">
    <name type="scientific">Caerostris darwini</name>
    <dbReference type="NCBI Taxonomy" id="1538125"/>
    <lineage>
        <taxon>Eukaryota</taxon>
        <taxon>Metazoa</taxon>
        <taxon>Ecdysozoa</taxon>
        <taxon>Arthropoda</taxon>
        <taxon>Chelicerata</taxon>
        <taxon>Arachnida</taxon>
        <taxon>Araneae</taxon>
        <taxon>Araneomorphae</taxon>
        <taxon>Entelegynae</taxon>
        <taxon>Araneoidea</taxon>
        <taxon>Araneidae</taxon>
        <taxon>Caerostris</taxon>
    </lineage>
</organism>